<feature type="region of interest" description="Disordered" evidence="1">
    <location>
        <begin position="137"/>
        <end position="157"/>
    </location>
</feature>
<evidence type="ECO:0000313" key="2">
    <source>
        <dbReference type="EMBL" id="VVN51260.1"/>
    </source>
</evidence>
<organism evidence="2 3">
    <name type="scientific">Pseudomonas fluorescens</name>
    <dbReference type="NCBI Taxonomy" id="294"/>
    <lineage>
        <taxon>Bacteria</taxon>
        <taxon>Pseudomonadati</taxon>
        <taxon>Pseudomonadota</taxon>
        <taxon>Gammaproteobacteria</taxon>
        <taxon>Pseudomonadales</taxon>
        <taxon>Pseudomonadaceae</taxon>
        <taxon>Pseudomonas</taxon>
    </lineage>
</organism>
<dbReference type="Proteomes" id="UP000326437">
    <property type="component" value="Unassembled WGS sequence"/>
</dbReference>
<evidence type="ECO:0000313" key="3">
    <source>
        <dbReference type="Proteomes" id="UP000326437"/>
    </source>
</evidence>
<reference evidence="2 3" key="1">
    <citation type="submission" date="2019-09" db="EMBL/GenBank/DDBJ databases">
        <authorList>
            <person name="Chandra G."/>
            <person name="Truman W A."/>
        </authorList>
    </citation>
    <scope>NUCLEOTIDE SEQUENCE [LARGE SCALE GENOMIC DNA]</scope>
    <source>
        <strain evidence="2">PS685</strain>
    </source>
</reference>
<dbReference type="EMBL" id="CABVHO010000002">
    <property type="protein sequence ID" value="VVN51260.1"/>
    <property type="molecule type" value="Genomic_DNA"/>
</dbReference>
<sequence>MTQIESLETNRLIQRSHAEPARSNLSWHETWLGPDSGLIKNWEIGRKLAIQNPDLASRTLAGELPPLNWKGGSDRTLVKREKFGSLRYLAQWQGLRGEDLSIALDSEVTIKCVKTQMIVTFTPDIRKILNESETNNIEEGALNGGPASGVSEQSLFP</sequence>
<proteinExistence type="predicted"/>
<protein>
    <submittedName>
        <fullName evidence="2">Uncharacterized protein</fullName>
    </submittedName>
</protein>
<gene>
    <name evidence="2" type="ORF">PS685_00608</name>
</gene>
<name>A0A5E6YCG6_PSEFL</name>
<evidence type="ECO:0000256" key="1">
    <source>
        <dbReference type="SAM" id="MobiDB-lite"/>
    </source>
</evidence>
<accession>A0A5E6YCG6</accession>
<dbReference type="RefSeq" id="WP_240055552.1">
    <property type="nucleotide sequence ID" value="NZ_CABVHO010000002.1"/>
</dbReference>
<dbReference type="AlphaFoldDB" id="A0A5E6YCG6"/>